<reference evidence="3 4" key="1">
    <citation type="submission" date="2020-06" db="EMBL/GenBank/DDBJ databases">
        <authorList>
            <person name="Li R."/>
            <person name="Bekaert M."/>
        </authorList>
    </citation>
    <scope>NUCLEOTIDE SEQUENCE [LARGE SCALE GENOMIC DNA]</scope>
    <source>
        <strain evidence="4">wild</strain>
    </source>
</reference>
<dbReference type="PANTHER" id="PTHR23197:SF11">
    <property type="entry name" value="RE03558P"/>
    <property type="match status" value="1"/>
</dbReference>
<feature type="domain" description="Target of Nesh-SH3/FNDC1 C-terminal" evidence="2">
    <location>
        <begin position="619"/>
        <end position="745"/>
    </location>
</feature>
<gene>
    <name evidence="3" type="ORF">MCOR_12225</name>
</gene>
<dbReference type="InterPro" id="IPR049109">
    <property type="entry name" value="TARSH/FNDC1_C"/>
</dbReference>
<organism evidence="3 4">
    <name type="scientific">Mytilus coruscus</name>
    <name type="common">Sea mussel</name>
    <dbReference type="NCBI Taxonomy" id="42192"/>
    <lineage>
        <taxon>Eukaryota</taxon>
        <taxon>Metazoa</taxon>
        <taxon>Spiralia</taxon>
        <taxon>Lophotrochozoa</taxon>
        <taxon>Mollusca</taxon>
        <taxon>Bivalvia</taxon>
        <taxon>Autobranchia</taxon>
        <taxon>Pteriomorphia</taxon>
        <taxon>Mytilida</taxon>
        <taxon>Mytiloidea</taxon>
        <taxon>Mytilidae</taxon>
        <taxon>Mytilinae</taxon>
        <taxon>Mytilus</taxon>
    </lineage>
</organism>
<dbReference type="EMBL" id="CACVKT020002097">
    <property type="protein sequence ID" value="CAC5375063.1"/>
    <property type="molecule type" value="Genomic_DNA"/>
</dbReference>
<dbReference type="OrthoDB" id="6129306at2759"/>
<keyword evidence="1" id="KW-0175">Coiled coil</keyword>
<accession>A0A6J8AWU7</accession>
<dbReference type="Pfam" id="PF21731">
    <property type="entry name" value="TARSH_C"/>
    <property type="match status" value="1"/>
</dbReference>
<dbReference type="PANTHER" id="PTHR23197">
    <property type="entry name" value="TARSH-RELATED FIBRONECTIN DOMAIN-CONTAINING"/>
    <property type="match status" value="1"/>
</dbReference>
<dbReference type="AlphaFoldDB" id="A0A6J8AWU7"/>
<feature type="coiled-coil region" evidence="1">
    <location>
        <begin position="288"/>
        <end position="352"/>
    </location>
</feature>
<feature type="coiled-coil region" evidence="1">
    <location>
        <begin position="402"/>
        <end position="471"/>
    </location>
</feature>
<protein>
    <recommendedName>
        <fullName evidence="2">Target of Nesh-SH3/FNDC1 C-terminal domain-containing protein</fullName>
    </recommendedName>
</protein>
<evidence type="ECO:0000313" key="3">
    <source>
        <dbReference type="EMBL" id="CAC5375063.1"/>
    </source>
</evidence>
<dbReference type="Proteomes" id="UP000507470">
    <property type="component" value="Unassembled WGS sequence"/>
</dbReference>
<evidence type="ECO:0000313" key="4">
    <source>
        <dbReference type="Proteomes" id="UP000507470"/>
    </source>
</evidence>
<evidence type="ECO:0000256" key="1">
    <source>
        <dbReference type="SAM" id="Coils"/>
    </source>
</evidence>
<name>A0A6J8AWU7_MYTCO</name>
<sequence length="767" mass="89044">MEFEVFSCNGIYKIIFLMTWIIFVNGAPQLETNVQESCVLSLTIPKDSIKSSCNMNDQVVRKMHSMESQFNHFRTKLGALEIRLPEIVLNSNRYGDKVEQLELVIAKESTYYKHMDERIKALEERVVKDMESSSEKHITEPDTLLDPIRPLVMAELQQMKEDLRRDLTEEIRKEKEKEEKISKETLISSIKPMLLAEMQYVKEEILKSMKNMMSIKILDQTEEIGSTDEVGNHIVEDVVQPENHLNMVSDQSVTKDDEPLLKDMARTLQNLDEGNVTILSNKEDIKQLENLTKEIEFVAKTNDNFSEKSEILIENLQKTIEILQNVAKNNLAKDLDEKIDKLSTEMEIKLKSITNKCNEICLAKEVKSSELEDRIDEISQNFTVQNEKVEEYVKKLNLSDDLRKINTSLSNAKLEMQSMDRRIDSYTNDVYLDTKIQTKVENIKSSLQLTLMGIQSNLASYENKLSHLERQNNLSSTLLNHFKKTLIHNHNQTDVNFENVKFEITEIENRLKEEMSQKMNTENLESRLEGLETEFMFFKSRVTTLQKNSTIGDNKLDIKLAELNSKTQSIDWQLTSLHDHAQRILEIERNQTLMKNNYDLMREVMKLIHLEQKLRHNRWIEFNFTHHSLKNACHKKQYVKRNPISKNGLGAYVGVQLCTPTRYKLFLGNSLDEEFLDIGDQYGHGQDHCQFIGGESENGVTVDTEFPSAMGMKAFMRRQWDEKPHLGFLSFMTPTPSWYECGMSITIVFVGFGQNYPMIKTFGKCLN</sequence>
<proteinExistence type="predicted"/>
<evidence type="ECO:0000259" key="2">
    <source>
        <dbReference type="Pfam" id="PF21731"/>
    </source>
</evidence>
<feature type="coiled-coil region" evidence="1">
    <location>
        <begin position="153"/>
        <end position="184"/>
    </location>
</feature>
<feature type="coiled-coil region" evidence="1">
    <location>
        <begin position="497"/>
        <end position="524"/>
    </location>
</feature>
<keyword evidence="4" id="KW-1185">Reference proteome</keyword>